<name>A0A6J7NZ80_9ZZZZ</name>
<gene>
    <name evidence="2" type="ORF">UFOPK2656_01467</name>
    <name evidence="3" type="ORF">UFOPK3099_00498</name>
    <name evidence="4" type="ORF">UFOPK3267_00305</name>
    <name evidence="5" type="ORF">UFOPK3651_01038</name>
    <name evidence="6" type="ORF">UFOPK3931_01965</name>
    <name evidence="1" type="ORF">UFOPK4189_00787</name>
</gene>
<dbReference type="EMBL" id="CAESGF010000004">
    <property type="protein sequence ID" value="CAB4363005.1"/>
    <property type="molecule type" value="Genomic_DNA"/>
</dbReference>
<evidence type="ECO:0000313" key="2">
    <source>
        <dbReference type="EMBL" id="CAB4722519.1"/>
    </source>
</evidence>
<accession>A0A6J7NZ80</accession>
<dbReference type="Gene3D" id="3.40.960.10">
    <property type="entry name" value="VSR Endonuclease"/>
    <property type="match status" value="1"/>
</dbReference>
<dbReference type="EMBL" id="CAFBOL010000056">
    <property type="protein sequence ID" value="CAB4998486.1"/>
    <property type="molecule type" value="Genomic_DNA"/>
</dbReference>
<sequence>MPIWRNPLDEWFRTHHGVISSPHLQLLGCSARTVYRMVEREELYTLLPGVFLSAQWPLGPEQKMVAACARNPFAMIGFTTAGGLWGYRKVGTKGLHLLVPHGCSPELDGIVVHRCRRIDPVDIVERADGIRLTSPPRTLFDSADMLGLSVARSVMEQILHERMCSLPTLVDTYRRLAHPNRPGTRTMAAVLASRPMWGAALQSHLEQLVLEAIERQGLPTPVTQCAIQLPSGRTIHADFGWPEWKVALEVDDPTWHDGADNRRNDAWRDRKATATGWAVARVARLDVEGPLDEAIRDVADILQHRQHQAA</sequence>
<dbReference type="EMBL" id="CAFBMT010000004">
    <property type="protein sequence ID" value="CAB4923868.1"/>
    <property type="molecule type" value="Genomic_DNA"/>
</dbReference>
<dbReference type="EMBL" id="CAEZYF010000007">
    <property type="protein sequence ID" value="CAB4722519.1"/>
    <property type="molecule type" value="Genomic_DNA"/>
</dbReference>
<evidence type="ECO:0000313" key="4">
    <source>
        <dbReference type="EMBL" id="CAB4846681.1"/>
    </source>
</evidence>
<dbReference type="SUPFAM" id="SSF52980">
    <property type="entry name" value="Restriction endonuclease-like"/>
    <property type="match status" value="1"/>
</dbReference>
<reference evidence="6" key="1">
    <citation type="submission" date="2020-05" db="EMBL/GenBank/DDBJ databases">
        <authorList>
            <person name="Chiriac C."/>
            <person name="Salcher M."/>
            <person name="Ghai R."/>
            <person name="Kavagutti S V."/>
        </authorList>
    </citation>
    <scope>NUCLEOTIDE SEQUENCE</scope>
</reference>
<dbReference type="EMBL" id="CAFBIY010000010">
    <property type="protein sequence ID" value="CAB4846681.1"/>
    <property type="molecule type" value="Genomic_DNA"/>
</dbReference>
<dbReference type="EMBL" id="CAFAAV010000024">
    <property type="protein sequence ID" value="CAB4807304.1"/>
    <property type="molecule type" value="Genomic_DNA"/>
</dbReference>
<evidence type="ECO:0000313" key="3">
    <source>
        <dbReference type="EMBL" id="CAB4807304.1"/>
    </source>
</evidence>
<proteinExistence type="predicted"/>
<evidence type="ECO:0000313" key="6">
    <source>
        <dbReference type="EMBL" id="CAB4998486.1"/>
    </source>
</evidence>
<protein>
    <submittedName>
        <fullName evidence="6">Unannotated protein</fullName>
    </submittedName>
</protein>
<organism evidence="6">
    <name type="scientific">freshwater metagenome</name>
    <dbReference type="NCBI Taxonomy" id="449393"/>
    <lineage>
        <taxon>unclassified sequences</taxon>
        <taxon>metagenomes</taxon>
        <taxon>ecological metagenomes</taxon>
    </lineage>
</organism>
<dbReference type="AlphaFoldDB" id="A0A6J7NZ80"/>
<evidence type="ECO:0000313" key="5">
    <source>
        <dbReference type="EMBL" id="CAB4923868.1"/>
    </source>
</evidence>
<dbReference type="InterPro" id="IPR011335">
    <property type="entry name" value="Restrct_endonuc-II-like"/>
</dbReference>
<evidence type="ECO:0000313" key="1">
    <source>
        <dbReference type="EMBL" id="CAB4363005.1"/>
    </source>
</evidence>